<evidence type="ECO:0000313" key="4">
    <source>
        <dbReference type="Proteomes" id="UP000686327"/>
    </source>
</evidence>
<gene>
    <name evidence="3" type="ORF">KC222_01575</name>
</gene>
<dbReference type="Pfam" id="PF00350">
    <property type="entry name" value="Dynamin_N"/>
    <property type="match status" value="1"/>
</dbReference>
<feature type="domain" description="Dynamin N-terminal" evidence="2">
    <location>
        <begin position="106"/>
        <end position="240"/>
    </location>
</feature>
<protein>
    <submittedName>
        <fullName evidence="3">Dynamin family protein</fullName>
    </submittedName>
</protein>
<dbReference type="RefSeq" id="WP_216374361.1">
    <property type="nucleotide sequence ID" value="NZ_JAGRYT010000006.1"/>
</dbReference>
<organism evidence="3 4">
    <name type="scientific">Cedecea davisae</name>
    <dbReference type="NCBI Taxonomy" id="158484"/>
    <lineage>
        <taxon>Bacteria</taxon>
        <taxon>Pseudomonadati</taxon>
        <taxon>Pseudomonadota</taxon>
        <taxon>Gammaproteobacteria</taxon>
        <taxon>Enterobacterales</taxon>
        <taxon>Enterobacteriaceae</taxon>
        <taxon>Cedecea</taxon>
    </lineage>
</organism>
<dbReference type="InterPro" id="IPR045063">
    <property type="entry name" value="Dynamin_N"/>
</dbReference>
<name>A0ABS6DCX3_9ENTR</name>
<evidence type="ECO:0000313" key="3">
    <source>
        <dbReference type="EMBL" id="MBU4680701.1"/>
    </source>
</evidence>
<evidence type="ECO:0000256" key="1">
    <source>
        <dbReference type="SAM" id="Coils"/>
    </source>
</evidence>
<sequence length="610" mass="67580">MNQEMLREDLLASFQELQQQFDSSLEEAKELDNQFTKGYKQFHSNLSGLLADSRAQVPKSSPLNQTLTTFISGLAAQDADWKARLENQNKGLSFRKNFEDSLLVYVYGKVKSGKSSLGNYMAWGHTDPTREQHQCGGAKLQYRSYENSNAENGDGENEAEKQEKFRVGATEATSSIQSFRLPGLTWVDSPGLHSVRMQNGELAKEHADHADLILYTMKSDAPGRASDLKEIVELSGKEKNLMLLLTGSDKKILDWDDEADEEIERVVMKPQQDRQLQRDYVRKELQEANIDVKNVVILSVSARYAELNADNPAAIKDSGMGQLFTTLYQISQQHGVRMKRAVPMSNFKNFLSLCITEVAQYHELTGKFTKDLHSIRQSLSKKTIPEIREAQFTMQAVIQTKFDELSASRDYEDNINASLKAAKTQWDKQLNMLISQALENILADVMANFKSTVAATWNSSSLSLPHFSIEKTIQQIPDGYTKGTRSRNSGLGGLIGAGVGFLIGGPAGAAAGSIIGSGIGAAAGDGSRQNTRDIEIAVGDNLNEVRTRTLSTYNEAIDKIISDEVQTQFESLLIDLENACATISDEIGNFEKVLGELRKNAEHKLISQVD</sequence>
<accession>A0ABS6DCX3</accession>
<comment type="caution">
    <text evidence="3">The sequence shown here is derived from an EMBL/GenBank/DDBJ whole genome shotgun (WGS) entry which is preliminary data.</text>
</comment>
<feature type="coiled-coil region" evidence="1">
    <location>
        <begin position="7"/>
        <end position="34"/>
    </location>
</feature>
<keyword evidence="4" id="KW-1185">Reference proteome</keyword>
<dbReference type="Proteomes" id="UP000686327">
    <property type="component" value="Unassembled WGS sequence"/>
</dbReference>
<evidence type="ECO:0000259" key="2">
    <source>
        <dbReference type="Pfam" id="PF00350"/>
    </source>
</evidence>
<keyword evidence="1" id="KW-0175">Coiled coil</keyword>
<reference evidence="4" key="1">
    <citation type="submission" date="2023-07" db="EMBL/GenBank/DDBJ databases">
        <title>Cedecea davisae an AmpC producer and its therapeutic implications.</title>
        <authorList>
            <person name="Notter J."/>
        </authorList>
    </citation>
    <scope>NUCLEOTIDE SEQUENCE [LARGE SCALE GENOMIC DNA]</scope>
    <source>
        <strain evidence="4">1</strain>
    </source>
</reference>
<dbReference type="EMBL" id="JAGRYU010000002">
    <property type="protein sequence ID" value="MBU4680701.1"/>
    <property type="molecule type" value="Genomic_DNA"/>
</dbReference>
<proteinExistence type="predicted"/>